<gene>
    <name evidence="1" type="ORF">LCGC14_0795810</name>
</gene>
<dbReference type="EMBL" id="LAZR01002118">
    <property type="protein sequence ID" value="KKN34232.1"/>
    <property type="molecule type" value="Genomic_DNA"/>
</dbReference>
<proteinExistence type="predicted"/>
<evidence type="ECO:0000313" key="1">
    <source>
        <dbReference type="EMBL" id="KKN34232.1"/>
    </source>
</evidence>
<organism evidence="1">
    <name type="scientific">marine sediment metagenome</name>
    <dbReference type="NCBI Taxonomy" id="412755"/>
    <lineage>
        <taxon>unclassified sequences</taxon>
        <taxon>metagenomes</taxon>
        <taxon>ecological metagenomes</taxon>
    </lineage>
</organism>
<sequence length="46" mass="5014">MNFTVYIENGNVTISDLPDDLVSMMIALGDIFKTSCDTSFGDDFCG</sequence>
<comment type="caution">
    <text evidence="1">The sequence shown here is derived from an EMBL/GenBank/DDBJ whole genome shotgun (WGS) entry which is preliminary data.</text>
</comment>
<reference evidence="1" key="1">
    <citation type="journal article" date="2015" name="Nature">
        <title>Complex archaea that bridge the gap between prokaryotes and eukaryotes.</title>
        <authorList>
            <person name="Spang A."/>
            <person name="Saw J.H."/>
            <person name="Jorgensen S.L."/>
            <person name="Zaremba-Niedzwiedzka K."/>
            <person name="Martijn J."/>
            <person name="Lind A.E."/>
            <person name="van Eijk R."/>
            <person name="Schleper C."/>
            <person name="Guy L."/>
            <person name="Ettema T.J."/>
        </authorList>
    </citation>
    <scope>NUCLEOTIDE SEQUENCE</scope>
</reference>
<dbReference type="AlphaFoldDB" id="A0A0F9QAY5"/>
<name>A0A0F9QAY5_9ZZZZ</name>
<protein>
    <submittedName>
        <fullName evidence="1">Uncharacterized protein</fullName>
    </submittedName>
</protein>
<accession>A0A0F9QAY5</accession>